<evidence type="ECO:0000313" key="1">
    <source>
        <dbReference type="EMBL" id="KJY69322.1"/>
    </source>
</evidence>
<organism evidence="1">
    <name type="scientific">Vibrio coralliilyticus</name>
    <dbReference type="NCBI Taxonomy" id="190893"/>
    <lineage>
        <taxon>Bacteria</taxon>
        <taxon>Pseudomonadati</taxon>
        <taxon>Pseudomonadota</taxon>
        <taxon>Gammaproteobacteria</taxon>
        <taxon>Vibrionales</taxon>
        <taxon>Vibrionaceae</taxon>
        <taxon>Vibrio</taxon>
    </lineage>
</organism>
<name>A0A837G2S3_9VIBR</name>
<dbReference type="AlphaFoldDB" id="A0A837G2S3"/>
<dbReference type="GO" id="GO:0005829">
    <property type="term" value="C:cytosol"/>
    <property type="evidence" value="ECO:0007669"/>
    <property type="project" value="TreeGrafter"/>
</dbReference>
<protein>
    <submittedName>
        <fullName evidence="1">AraC family transcriptional regulator</fullName>
    </submittedName>
</protein>
<dbReference type="RefSeq" id="WP_045986935.1">
    <property type="nucleotide sequence ID" value="NZ_CP063051.1"/>
</dbReference>
<dbReference type="Gene3D" id="1.10.10.60">
    <property type="entry name" value="Homeodomain-like"/>
    <property type="match status" value="1"/>
</dbReference>
<proteinExistence type="predicted"/>
<dbReference type="SMART" id="SM00342">
    <property type="entry name" value="HTH_ARAC"/>
    <property type="match status" value="1"/>
</dbReference>
<comment type="caution">
    <text evidence="1">The sequence shown here is derived from an EMBL/GenBank/DDBJ whole genome shotgun (WGS) entry which is preliminary data.</text>
</comment>
<dbReference type="PRINTS" id="PR00032">
    <property type="entry name" value="HTHARAC"/>
</dbReference>
<dbReference type="EMBL" id="JXXR01000020">
    <property type="protein sequence ID" value="KJY69322.1"/>
    <property type="molecule type" value="Genomic_DNA"/>
</dbReference>
<dbReference type="SUPFAM" id="SSF46689">
    <property type="entry name" value="Homeodomain-like"/>
    <property type="match status" value="1"/>
</dbReference>
<dbReference type="GO" id="GO:0000976">
    <property type="term" value="F:transcription cis-regulatory region binding"/>
    <property type="evidence" value="ECO:0007669"/>
    <property type="project" value="TreeGrafter"/>
</dbReference>
<dbReference type="Pfam" id="PF12833">
    <property type="entry name" value="HTH_18"/>
    <property type="match status" value="1"/>
</dbReference>
<accession>A0A837G2S3</accession>
<dbReference type="PROSITE" id="PS01124">
    <property type="entry name" value="HTH_ARAC_FAMILY_2"/>
    <property type="match status" value="1"/>
</dbReference>
<dbReference type="InterPro" id="IPR020449">
    <property type="entry name" value="Tscrpt_reg_AraC-type_HTH"/>
</dbReference>
<dbReference type="PANTHER" id="PTHR47894">
    <property type="entry name" value="HTH-TYPE TRANSCRIPTIONAL REGULATOR GADX"/>
    <property type="match status" value="1"/>
</dbReference>
<dbReference type="InterPro" id="IPR032687">
    <property type="entry name" value="AraC-type_N"/>
</dbReference>
<dbReference type="InterPro" id="IPR018060">
    <property type="entry name" value="HTH_AraC"/>
</dbReference>
<gene>
    <name evidence="1" type="ORF">TW71_18835</name>
</gene>
<reference evidence="1" key="1">
    <citation type="journal article" date="2015" name="BMC Genomics">
        <title>Genome mining reveals unlocked bioactive potential of marine Gram-negative bacteria.</title>
        <authorList>
            <person name="Machado H."/>
            <person name="Sonnenschein E.C."/>
            <person name="Melchiorsen J."/>
            <person name="Gram L."/>
        </authorList>
    </citation>
    <scope>NUCLEOTIDE SEQUENCE</scope>
    <source>
        <strain evidence="1">S2052</strain>
    </source>
</reference>
<dbReference type="PANTHER" id="PTHR47894:SF1">
    <property type="entry name" value="HTH-TYPE TRANSCRIPTIONAL REGULATOR VQSM"/>
    <property type="match status" value="1"/>
</dbReference>
<dbReference type="InterPro" id="IPR009057">
    <property type="entry name" value="Homeodomain-like_sf"/>
</dbReference>
<dbReference type="Pfam" id="PF12625">
    <property type="entry name" value="Arabinose_bd"/>
    <property type="match status" value="1"/>
</dbReference>
<sequence length="342" mass="39031">MEVIAEYLPIDHRYQLGILDISLLLSVVEEYGLDADSLLNHAGLSDIDWHSQESHISYSDKLLLFHYVQKYFPNIGLGLLLGERAALSHFGILGYAVLSSRTVFEAIKAGFKYLDLNGPVFSVRVSRDDDTASIEIENDLEIGELLPFCTEYFFSSITSLFLELTGQQLVLQKLELPYPKPDYATHYADRFRCNVIFEQPRCVLTFKAHVMDLQLASHNSDLLSTYLHSCESVMAVLQSPTRLSNQIKALLYQSVGVFPSIDDIAVQHGCSVRTLRRLLTQEYTSYRELVDEVRFELSKEFLVRTHLTIEEIAFRLGYSDSANFRRSFKRWSGKAPSCFRAL</sequence>
<dbReference type="GO" id="GO:0003700">
    <property type="term" value="F:DNA-binding transcription factor activity"/>
    <property type="evidence" value="ECO:0007669"/>
    <property type="project" value="InterPro"/>
</dbReference>